<dbReference type="EMBL" id="BOPO01000053">
    <property type="protein sequence ID" value="GIL27795.1"/>
    <property type="molecule type" value="Genomic_DNA"/>
</dbReference>
<accession>A0A8J4ABT9</accession>
<dbReference type="Proteomes" id="UP000614996">
    <property type="component" value="Unassembled WGS sequence"/>
</dbReference>
<name>A0A8J4ABT9_9ACTN</name>
<dbReference type="RefSeq" id="WP_207125527.1">
    <property type="nucleotide sequence ID" value="NZ_BOPO01000053.1"/>
</dbReference>
<dbReference type="AlphaFoldDB" id="A0A8J4ABT9"/>
<keyword evidence="2" id="KW-1185">Reference proteome</keyword>
<evidence type="ECO:0000313" key="1">
    <source>
        <dbReference type="EMBL" id="GIL27795.1"/>
    </source>
</evidence>
<evidence type="ECO:0008006" key="3">
    <source>
        <dbReference type="Google" id="ProtNLM"/>
    </source>
</evidence>
<comment type="caution">
    <text evidence="1">The sequence shown here is derived from an EMBL/GenBank/DDBJ whole genome shotgun (WGS) entry which is preliminary data.</text>
</comment>
<sequence>MDKDAQNGTDGDRPGDHWSRLDAFLATDARDAGCDRAREMLDVYAELLAAGADAGTRFPELRPHFLACGSCAGDLAGLLHAITDGPAAPGPS</sequence>
<proteinExistence type="predicted"/>
<protein>
    <recommendedName>
        <fullName evidence="3">Zf-HC2 domain-containing protein</fullName>
    </recommendedName>
</protein>
<organism evidence="1 2">
    <name type="scientific">Actinocatenispora comari</name>
    <dbReference type="NCBI Taxonomy" id="2807577"/>
    <lineage>
        <taxon>Bacteria</taxon>
        <taxon>Bacillati</taxon>
        <taxon>Actinomycetota</taxon>
        <taxon>Actinomycetes</taxon>
        <taxon>Micromonosporales</taxon>
        <taxon>Micromonosporaceae</taxon>
        <taxon>Actinocatenispora</taxon>
    </lineage>
</organism>
<evidence type="ECO:0000313" key="2">
    <source>
        <dbReference type="Proteomes" id="UP000614996"/>
    </source>
</evidence>
<reference evidence="2" key="1">
    <citation type="journal article" date="2021" name="Int. J. Syst. Evol. Microbiol.">
        <title>Actinocatenispora comari sp. nov., an endophytic actinomycete isolated from aerial parts of Comarum salesowianum.</title>
        <authorList>
            <person name="Oyunbileg N."/>
            <person name="Iizaka Y."/>
            <person name="Hamada M."/>
            <person name="Davaapurev B.O."/>
            <person name="Fukumoto A."/>
            <person name="Tsetseg B."/>
            <person name="Kato F."/>
            <person name="Tamura T."/>
            <person name="Batkhuu J."/>
            <person name="Anzai Y."/>
        </authorList>
    </citation>
    <scope>NUCLEOTIDE SEQUENCE [LARGE SCALE GENOMIC DNA]</scope>
    <source>
        <strain evidence="2">NUM-2625</strain>
    </source>
</reference>
<gene>
    <name evidence="1" type="ORF">NUM_30490</name>
</gene>